<feature type="chain" id="PRO_5007561881" description="Lipase" evidence="4">
    <location>
        <begin position="19"/>
        <end position="434"/>
    </location>
</feature>
<organism evidence="6 7">
    <name type="scientific">Gonium pectorale</name>
    <name type="common">Green alga</name>
    <dbReference type="NCBI Taxonomy" id="33097"/>
    <lineage>
        <taxon>Eukaryota</taxon>
        <taxon>Viridiplantae</taxon>
        <taxon>Chlorophyta</taxon>
        <taxon>core chlorophytes</taxon>
        <taxon>Chlorophyceae</taxon>
        <taxon>CS clade</taxon>
        <taxon>Chlamydomonadales</taxon>
        <taxon>Volvocaceae</taxon>
        <taxon>Gonium</taxon>
    </lineage>
</organism>
<evidence type="ECO:0000256" key="4">
    <source>
        <dbReference type="SAM" id="SignalP"/>
    </source>
</evidence>
<keyword evidence="4" id="KW-0732">Signal</keyword>
<comment type="similarity">
    <text evidence="1 2">Belongs to the AB hydrolase superfamily. Lipase family.</text>
</comment>
<evidence type="ECO:0000256" key="1">
    <source>
        <dbReference type="ARBA" id="ARBA00010701"/>
    </source>
</evidence>
<keyword evidence="2" id="KW-0443">Lipid metabolism</keyword>
<dbReference type="Proteomes" id="UP000075714">
    <property type="component" value="Unassembled WGS sequence"/>
</dbReference>
<protein>
    <recommendedName>
        <fullName evidence="2">Lipase</fullName>
    </recommendedName>
</protein>
<comment type="caution">
    <text evidence="6">The sequence shown here is derived from an EMBL/GenBank/DDBJ whole genome shotgun (WGS) entry which is preliminary data.</text>
</comment>
<dbReference type="GO" id="GO:0016042">
    <property type="term" value="P:lipid catabolic process"/>
    <property type="evidence" value="ECO:0007669"/>
    <property type="project" value="UniProtKB-KW"/>
</dbReference>
<gene>
    <name evidence="6" type="ORF">GPECTOR_94g637</name>
</gene>
<dbReference type="AlphaFoldDB" id="A0A150G1F7"/>
<dbReference type="OrthoDB" id="9974421at2759"/>
<feature type="active site" description="Charge relay system" evidence="3">
    <location>
        <position position="372"/>
    </location>
</feature>
<dbReference type="PIRSF" id="PIRSF000862">
    <property type="entry name" value="Steryl_ester_lip"/>
    <property type="match status" value="1"/>
</dbReference>
<evidence type="ECO:0000313" key="6">
    <source>
        <dbReference type="EMBL" id="KXZ43315.1"/>
    </source>
</evidence>
<evidence type="ECO:0000256" key="2">
    <source>
        <dbReference type="PIRNR" id="PIRNR000862"/>
    </source>
</evidence>
<dbReference type="EMBL" id="LSYV01000095">
    <property type="protein sequence ID" value="KXZ43315.1"/>
    <property type="molecule type" value="Genomic_DNA"/>
</dbReference>
<dbReference type="Gene3D" id="3.40.50.1820">
    <property type="entry name" value="alpha/beta hydrolase"/>
    <property type="match status" value="1"/>
</dbReference>
<dbReference type="STRING" id="33097.A0A150G1F7"/>
<dbReference type="InterPro" id="IPR029058">
    <property type="entry name" value="AB_hydrolase_fold"/>
</dbReference>
<feature type="domain" description="Partial AB-hydrolase lipase" evidence="5">
    <location>
        <begin position="42"/>
        <end position="109"/>
    </location>
</feature>
<accession>A0A150G1F7</accession>
<sequence>MRLVCLAIACVLTPIVSAVREPAWGRSKLGTVANEDPLAKVASLVTPYNYPLQVHNVQTSDGFILTLLRIPHGIEGTRGAAGALHNGSRPVAFLQHGLLDSAAGFLVNGPGESLAFILADEGYDVWLGNMRGNSLSRGHASLDPSDARFWQWSYDEMAAYDMPTMGTTVLLAALAGAGGSSGAGKRSGSGPPPGPALRADEIERAVLMAPVAVAKHISSIPLLAMAAMNTDDMFSLMGLHEFLPSQELIAALEGRLCVAQPYLCVSFLTSIAGYNPDNLDNARLPIYLRFTPAGTSVQNMAHWAQVAAGVWGFVRRNVRARAPNTMSFFDYGTDCASWTGRCNQLQYGRMTPPLYNLTAIRTPLAVISGSQDTLAAPLDVEYLLESLGPGVAKLVKNLDSYDHLDFIWGINAKDLLYSDVLRFLATGQGPDVQA</sequence>
<name>A0A150G1F7_GONPE</name>
<dbReference type="InterPro" id="IPR006693">
    <property type="entry name" value="AB_hydrolase_lipase"/>
</dbReference>
<dbReference type="SUPFAM" id="SSF53474">
    <property type="entry name" value="alpha/beta-Hydrolases"/>
    <property type="match status" value="1"/>
</dbReference>
<feature type="active site" description="Nucleophile" evidence="3">
    <location>
        <position position="180"/>
    </location>
</feature>
<evidence type="ECO:0000259" key="5">
    <source>
        <dbReference type="Pfam" id="PF04083"/>
    </source>
</evidence>
<feature type="signal peptide" evidence="4">
    <location>
        <begin position="1"/>
        <end position="18"/>
    </location>
</feature>
<dbReference type="PANTHER" id="PTHR11005">
    <property type="entry name" value="LYSOSOMAL ACID LIPASE-RELATED"/>
    <property type="match status" value="1"/>
</dbReference>
<dbReference type="FunFam" id="3.40.50.1820:FF:000179">
    <property type="entry name" value="Lipase"/>
    <property type="match status" value="1"/>
</dbReference>
<keyword evidence="7" id="KW-1185">Reference proteome</keyword>
<evidence type="ECO:0000256" key="3">
    <source>
        <dbReference type="PIRSR" id="PIRSR000862-1"/>
    </source>
</evidence>
<keyword evidence="2" id="KW-0442">Lipid degradation</keyword>
<feature type="active site" description="Charge relay system" evidence="3">
    <location>
        <position position="403"/>
    </location>
</feature>
<dbReference type="Pfam" id="PF04083">
    <property type="entry name" value="Abhydro_lipase"/>
    <property type="match status" value="1"/>
</dbReference>
<dbReference type="GO" id="GO:0016788">
    <property type="term" value="F:hydrolase activity, acting on ester bonds"/>
    <property type="evidence" value="ECO:0007669"/>
    <property type="project" value="InterPro"/>
</dbReference>
<evidence type="ECO:0000313" key="7">
    <source>
        <dbReference type="Proteomes" id="UP000075714"/>
    </source>
</evidence>
<proteinExistence type="inferred from homology"/>
<keyword evidence="2" id="KW-0378">Hydrolase</keyword>
<dbReference type="InterPro" id="IPR025483">
    <property type="entry name" value="Lipase_euk"/>
</dbReference>
<reference evidence="7" key="1">
    <citation type="journal article" date="2016" name="Nat. Commun.">
        <title>The Gonium pectorale genome demonstrates co-option of cell cycle regulation during the evolution of multicellularity.</title>
        <authorList>
            <person name="Hanschen E.R."/>
            <person name="Marriage T.N."/>
            <person name="Ferris P.J."/>
            <person name="Hamaji T."/>
            <person name="Toyoda A."/>
            <person name="Fujiyama A."/>
            <person name="Neme R."/>
            <person name="Noguchi H."/>
            <person name="Minakuchi Y."/>
            <person name="Suzuki M."/>
            <person name="Kawai-Toyooka H."/>
            <person name="Smith D.R."/>
            <person name="Sparks H."/>
            <person name="Anderson J."/>
            <person name="Bakaric R."/>
            <person name="Luria V."/>
            <person name="Karger A."/>
            <person name="Kirschner M.W."/>
            <person name="Durand P.M."/>
            <person name="Michod R.E."/>
            <person name="Nozaki H."/>
            <person name="Olson B.J."/>
        </authorList>
    </citation>
    <scope>NUCLEOTIDE SEQUENCE [LARGE SCALE GENOMIC DNA]</scope>
    <source>
        <strain evidence="7">NIES-2863</strain>
    </source>
</reference>